<comment type="caution">
    <text evidence="3">The sequence shown here is derived from an EMBL/GenBank/DDBJ whole genome shotgun (WGS) entry which is preliminary data.</text>
</comment>
<gene>
    <name evidence="3" type="ORF">HHK36_026235</name>
</gene>
<dbReference type="SUPFAM" id="SSF55961">
    <property type="entry name" value="Bet v1-like"/>
    <property type="match status" value="1"/>
</dbReference>
<dbReference type="PANTHER" id="PTHR34060">
    <property type="entry name" value="POLYKETIDE CYCLASE / DEHYDRASE AND LIPID TRANSPORT PROTEIN"/>
    <property type="match status" value="1"/>
</dbReference>
<evidence type="ECO:0000313" key="3">
    <source>
        <dbReference type="EMBL" id="KAF8387581.1"/>
    </source>
</evidence>
<proteinExistence type="predicted"/>
<accession>A0A834YIC1</accession>
<keyword evidence="4" id="KW-1185">Reference proteome</keyword>
<feature type="domain" description="Coenzyme Q-binding protein COQ10 START" evidence="2">
    <location>
        <begin position="164"/>
        <end position="199"/>
    </location>
</feature>
<dbReference type="Proteomes" id="UP000655225">
    <property type="component" value="Unassembled WGS sequence"/>
</dbReference>
<dbReference type="Gene3D" id="3.30.530.20">
    <property type="match status" value="1"/>
</dbReference>
<dbReference type="Pfam" id="PF03364">
    <property type="entry name" value="Polyketide_cyc"/>
    <property type="match status" value="1"/>
</dbReference>
<protein>
    <recommendedName>
        <fullName evidence="2">Coenzyme Q-binding protein COQ10 START domain-containing protein</fullName>
    </recommendedName>
</protein>
<keyword evidence="1" id="KW-0812">Transmembrane</keyword>
<organism evidence="3 4">
    <name type="scientific">Tetracentron sinense</name>
    <name type="common">Spur-leaf</name>
    <dbReference type="NCBI Taxonomy" id="13715"/>
    <lineage>
        <taxon>Eukaryota</taxon>
        <taxon>Viridiplantae</taxon>
        <taxon>Streptophyta</taxon>
        <taxon>Embryophyta</taxon>
        <taxon>Tracheophyta</taxon>
        <taxon>Spermatophyta</taxon>
        <taxon>Magnoliopsida</taxon>
        <taxon>Trochodendrales</taxon>
        <taxon>Trochodendraceae</taxon>
        <taxon>Tetracentron</taxon>
    </lineage>
</organism>
<dbReference type="EMBL" id="JABCRI010000020">
    <property type="protein sequence ID" value="KAF8387581.1"/>
    <property type="molecule type" value="Genomic_DNA"/>
</dbReference>
<evidence type="ECO:0000256" key="1">
    <source>
        <dbReference type="SAM" id="Phobius"/>
    </source>
</evidence>
<dbReference type="InterPro" id="IPR005031">
    <property type="entry name" value="COQ10_START"/>
</dbReference>
<dbReference type="InterPro" id="IPR023393">
    <property type="entry name" value="START-like_dom_sf"/>
</dbReference>
<dbReference type="AlphaFoldDB" id="A0A834YIC1"/>
<feature type="transmembrane region" description="Helical" evidence="1">
    <location>
        <begin position="203"/>
        <end position="224"/>
    </location>
</feature>
<dbReference type="OrthoDB" id="5732at2759"/>
<keyword evidence="1" id="KW-0472">Membrane</keyword>
<dbReference type="PANTHER" id="PTHR34060:SF1">
    <property type="entry name" value="POLYKETIDE CYCLASE _ DEHYDRASE AND LIPID TRANSPORT PROTEIN"/>
    <property type="match status" value="1"/>
</dbReference>
<keyword evidence="1" id="KW-1133">Transmembrane helix</keyword>
<evidence type="ECO:0000313" key="4">
    <source>
        <dbReference type="Proteomes" id="UP000655225"/>
    </source>
</evidence>
<evidence type="ECO:0000259" key="2">
    <source>
        <dbReference type="Pfam" id="PF03364"/>
    </source>
</evidence>
<reference evidence="3 4" key="1">
    <citation type="submission" date="2020-04" db="EMBL/GenBank/DDBJ databases">
        <title>Plant Genome Project.</title>
        <authorList>
            <person name="Zhang R.-G."/>
        </authorList>
    </citation>
    <scope>NUCLEOTIDE SEQUENCE [LARGE SCALE GENOMIC DNA]</scope>
    <source>
        <strain evidence="3">YNK0</strain>
        <tissue evidence="3">Leaf</tissue>
    </source>
</reference>
<sequence>MNASATGLVPVVEGVPAIVRVQQGLAIDEDSGAQGYKGIQGVDRGEGGSAVNEMHAFPNSHLLLQFRAAFNPYFSPRTRIRIRIRNPSLLFTNSKTPPIYSPKLLFVIRSTPPEPSHSSDDDDQSGTLASFFDLDPQSVSHDGVDIQIEKLGNNSRRIRSRVPIQATLQTIWNLLTDYERLPDFIPGLAVSQLLEKREDFARIFQVIIIIIILPFLLVFFLQIFEFIWFRISISDATFEIFIYVS</sequence>
<name>A0A834YIC1_TETSI</name>